<protein>
    <submittedName>
        <fullName evidence="3">IS1249 family transposase</fullName>
    </submittedName>
</protein>
<gene>
    <name evidence="3" type="ORF">M3B43_12300</name>
</gene>
<dbReference type="RefSeq" id="WP_260074322.1">
    <property type="nucleotide sequence ID" value="NZ_JALXMO010000083.1"/>
</dbReference>
<name>A0ABT2HTN9_9MICC</name>
<dbReference type="NCBIfam" id="NF033544">
    <property type="entry name" value="transpos_IS1249"/>
    <property type="match status" value="1"/>
</dbReference>
<comment type="caution">
    <text evidence="3">The sequence shown here is derived from an EMBL/GenBank/DDBJ whole genome shotgun (WGS) entry which is preliminary data.</text>
</comment>
<keyword evidence="4" id="KW-1185">Reference proteome</keyword>
<organism evidence="3 4">
    <name type="scientific">Nesterenkonia massiliensis</name>
    <dbReference type="NCBI Taxonomy" id="1232429"/>
    <lineage>
        <taxon>Bacteria</taxon>
        <taxon>Bacillati</taxon>
        <taxon>Actinomycetota</taxon>
        <taxon>Actinomycetes</taxon>
        <taxon>Micrococcales</taxon>
        <taxon>Micrococcaceae</taxon>
        <taxon>Nesterenkonia</taxon>
    </lineage>
</organism>
<sequence length="390" mass="44175">MTPPSNQPLCGVCATKLVKNGKTSAGRTRWRCKNCGASATRARTDVTAKAQLKEFIGWLLGKDSQRSADGGTGRSFRARTGWCWQIEVPQPAPTGEVHRQIIVDGTYFQDWCVLIAFDGTHVLGWQWCDHEKKIAWAQLLKRFPAPDVVVTDGGRGLRSAMDQHWPQTRIQRCYFHILAAVRKHTTLNPRLEAGQEILGLTRQLMRVKDLDAAAAWMGSYASWEAQWEALLKQRTFYRPGTDRPRGVGRHRTWWYTHRSLRSVRALYRQLIADDSLFTFLAADLNDEHSPPVARTTSPLEGWPNRAIKDLLRHHKGLTGDHARTAVDWLLNTLTEHPLDPWELAEQHRRRAKDSTPQKPVTEEPLGPEAYGTGITAEDGLWSRKGWAGRG</sequence>
<dbReference type="InterPro" id="IPR018289">
    <property type="entry name" value="MULE_transposase_dom"/>
</dbReference>
<feature type="region of interest" description="Disordered" evidence="1">
    <location>
        <begin position="345"/>
        <end position="376"/>
    </location>
</feature>
<dbReference type="Pfam" id="PF10551">
    <property type="entry name" value="MULE"/>
    <property type="match status" value="1"/>
</dbReference>
<proteinExistence type="predicted"/>
<evidence type="ECO:0000313" key="3">
    <source>
        <dbReference type="EMBL" id="MCT1608073.1"/>
    </source>
</evidence>
<dbReference type="InterPro" id="IPR048004">
    <property type="entry name" value="IS1249_transpos"/>
</dbReference>
<evidence type="ECO:0000259" key="2">
    <source>
        <dbReference type="Pfam" id="PF10551"/>
    </source>
</evidence>
<accession>A0ABT2HTN9</accession>
<evidence type="ECO:0000256" key="1">
    <source>
        <dbReference type="SAM" id="MobiDB-lite"/>
    </source>
</evidence>
<reference evidence="3 4" key="1">
    <citation type="submission" date="2022-04" db="EMBL/GenBank/DDBJ databases">
        <title>Human microbiome associated bacterial genomes.</title>
        <authorList>
            <person name="Sandstrom S."/>
            <person name="Salamzade R."/>
            <person name="Kalan L.R."/>
        </authorList>
    </citation>
    <scope>NUCLEOTIDE SEQUENCE [LARGE SCALE GENOMIC DNA]</scope>
    <source>
        <strain evidence="4">p3-SID767</strain>
    </source>
</reference>
<dbReference type="Proteomes" id="UP001205046">
    <property type="component" value="Unassembled WGS sequence"/>
</dbReference>
<dbReference type="EMBL" id="JALXMO010000083">
    <property type="protein sequence ID" value="MCT1608073.1"/>
    <property type="molecule type" value="Genomic_DNA"/>
</dbReference>
<evidence type="ECO:0000313" key="4">
    <source>
        <dbReference type="Proteomes" id="UP001205046"/>
    </source>
</evidence>
<feature type="domain" description="MULE transposase" evidence="2">
    <location>
        <begin position="123"/>
        <end position="178"/>
    </location>
</feature>